<evidence type="ECO:0000256" key="4">
    <source>
        <dbReference type="HAMAP-Rule" id="MF_00923"/>
    </source>
</evidence>
<keyword evidence="1 4" id="KW-0732">Signal</keyword>
<dbReference type="HAMAP" id="MF_00923">
    <property type="entry name" value="OM_assembly_BamB"/>
    <property type="match status" value="1"/>
</dbReference>
<feature type="chain" id="PRO_5011802180" description="Outer membrane protein assembly factor BamB" evidence="5">
    <location>
        <begin position="30"/>
        <end position="385"/>
    </location>
</feature>
<evidence type="ECO:0000313" key="8">
    <source>
        <dbReference type="Proteomes" id="UP000199391"/>
    </source>
</evidence>
<accession>A0A1I7LC07</accession>
<keyword evidence="4" id="KW-0449">Lipoprotein</keyword>
<protein>
    <recommendedName>
        <fullName evidence="4">Outer membrane protein assembly factor BamB</fullName>
    </recommendedName>
</protein>
<dbReference type="RefSeq" id="WP_093558027.1">
    <property type="nucleotide sequence ID" value="NZ_FPBO01000026.1"/>
</dbReference>
<sequence>MRITGKVFGVSLLALAAGCSSLSSLNPFAAEEKNKPAPLVELKGSIAVKTAWKYSVGKSGAYSFSPALAGNSLFVADADGNVARLDAATGKEQWRVKAGSDLTAGVGASPNGQLVVVGGVKGNVIAFDGNGKQLWKSQASSEVLSSPVAADDVVIVRSVDNRVTAYEAKTGAKRWTVLRTTPALTLRNAPGMVIAGGNVYVGQPGGKLLALTLAAGVPRFEVSVGEPKGATELERVADVAGTPAVFDKDVCAVTYQGRAGCFDLATGAARWTKPTSSDVGVGIDQRFVFVADEQGAVSAYSREGGQSAWKNDKLAYRRLSTPASFGRAVAVGDLQGHVHLLSREDGALIGRVSTDGTPIVSVPVVAGSNLIFQTQSGTVTAIAVE</sequence>
<comment type="function">
    <text evidence="4">Part of the outer membrane protein assembly complex, which is involved in assembly and insertion of beta-barrel proteins into the outer membrane.</text>
</comment>
<dbReference type="PANTHER" id="PTHR34512">
    <property type="entry name" value="CELL SURFACE PROTEIN"/>
    <property type="match status" value="1"/>
</dbReference>
<organism evidence="7 8">
    <name type="scientific">Pseudoduganella namucuonensis</name>
    <dbReference type="NCBI Taxonomy" id="1035707"/>
    <lineage>
        <taxon>Bacteria</taxon>
        <taxon>Pseudomonadati</taxon>
        <taxon>Pseudomonadota</taxon>
        <taxon>Betaproteobacteria</taxon>
        <taxon>Burkholderiales</taxon>
        <taxon>Oxalobacteraceae</taxon>
        <taxon>Telluria group</taxon>
        <taxon>Pseudoduganella</taxon>
    </lineage>
</organism>
<dbReference type="OrthoDB" id="5173551at2"/>
<dbReference type="NCBIfam" id="TIGR03300">
    <property type="entry name" value="assembly_YfgL"/>
    <property type="match status" value="1"/>
</dbReference>
<keyword evidence="3 4" id="KW-0998">Cell outer membrane</keyword>
<keyword evidence="4" id="KW-0564">Palmitate</keyword>
<dbReference type="GO" id="GO:0051205">
    <property type="term" value="P:protein insertion into membrane"/>
    <property type="evidence" value="ECO:0007669"/>
    <property type="project" value="UniProtKB-UniRule"/>
</dbReference>
<dbReference type="GO" id="GO:0009279">
    <property type="term" value="C:cell outer membrane"/>
    <property type="evidence" value="ECO:0007669"/>
    <property type="project" value="UniProtKB-SubCell"/>
</dbReference>
<feature type="signal peptide" evidence="5">
    <location>
        <begin position="1"/>
        <end position="29"/>
    </location>
</feature>
<evidence type="ECO:0000256" key="5">
    <source>
        <dbReference type="SAM" id="SignalP"/>
    </source>
</evidence>
<reference evidence="8" key="1">
    <citation type="submission" date="2016-10" db="EMBL/GenBank/DDBJ databases">
        <authorList>
            <person name="Varghese N."/>
            <person name="Submissions S."/>
        </authorList>
    </citation>
    <scope>NUCLEOTIDE SEQUENCE [LARGE SCALE GENOMIC DNA]</scope>
    <source>
        <strain evidence="8">CGMCC 1.11014</strain>
    </source>
</reference>
<gene>
    <name evidence="4" type="primary">bamB</name>
    <name evidence="7" type="ORF">SAMN05216552_102644</name>
</gene>
<dbReference type="PANTHER" id="PTHR34512:SF30">
    <property type="entry name" value="OUTER MEMBRANE PROTEIN ASSEMBLY FACTOR BAMB"/>
    <property type="match status" value="1"/>
</dbReference>
<dbReference type="Pfam" id="PF13360">
    <property type="entry name" value="PQQ_2"/>
    <property type="match status" value="1"/>
</dbReference>
<comment type="subunit">
    <text evidence="4">Part of the Bam complex.</text>
</comment>
<dbReference type="Gene3D" id="2.130.10.10">
    <property type="entry name" value="YVTN repeat-like/Quinoprotein amine dehydrogenase"/>
    <property type="match status" value="1"/>
</dbReference>
<dbReference type="InterPro" id="IPR017687">
    <property type="entry name" value="BamB"/>
</dbReference>
<dbReference type="InterPro" id="IPR015943">
    <property type="entry name" value="WD40/YVTN_repeat-like_dom_sf"/>
</dbReference>
<keyword evidence="8" id="KW-1185">Reference proteome</keyword>
<dbReference type="InterPro" id="IPR002372">
    <property type="entry name" value="PQQ_rpt_dom"/>
</dbReference>
<dbReference type="AlphaFoldDB" id="A0A1I7LC07"/>
<dbReference type="InterPro" id="IPR011047">
    <property type="entry name" value="Quinoprotein_ADH-like_sf"/>
</dbReference>
<dbReference type="InterPro" id="IPR018391">
    <property type="entry name" value="PQQ_b-propeller_rpt"/>
</dbReference>
<dbReference type="SMART" id="SM00564">
    <property type="entry name" value="PQQ"/>
    <property type="match status" value="5"/>
</dbReference>
<dbReference type="STRING" id="1035707.SAMN05216552_102644"/>
<dbReference type="GO" id="GO:0043165">
    <property type="term" value="P:Gram-negative-bacterium-type cell outer membrane assembly"/>
    <property type="evidence" value="ECO:0007669"/>
    <property type="project" value="UniProtKB-UniRule"/>
</dbReference>
<proteinExistence type="inferred from homology"/>
<keyword evidence="2 4" id="KW-0472">Membrane</keyword>
<comment type="subcellular location">
    <subcellularLocation>
        <location evidence="4">Cell outer membrane</location>
        <topology evidence="4">Lipid-anchor</topology>
    </subcellularLocation>
</comment>
<comment type="similarity">
    <text evidence="4">Belongs to the BamB family.</text>
</comment>
<evidence type="ECO:0000256" key="3">
    <source>
        <dbReference type="ARBA" id="ARBA00023237"/>
    </source>
</evidence>
<dbReference type="PROSITE" id="PS51257">
    <property type="entry name" value="PROKAR_LIPOPROTEIN"/>
    <property type="match status" value="1"/>
</dbReference>
<name>A0A1I7LC07_9BURK</name>
<dbReference type="SUPFAM" id="SSF50998">
    <property type="entry name" value="Quinoprotein alcohol dehydrogenase-like"/>
    <property type="match status" value="1"/>
</dbReference>
<evidence type="ECO:0000256" key="2">
    <source>
        <dbReference type="ARBA" id="ARBA00023136"/>
    </source>
</evidence>
<dbReference type="Proteomes" id="UP000199391">
    <property type="component" value="Unassembled WGS sequence"/>
</dbReference>
<evidence type="ECO:0000256" key="1">
    <source>
        <dbReference type="ARBA" id="ARBA00022729"/>
    </source>
</evidence>
<dbReference type="EMBL" id="FPBO01000026">
    <property type="protein sequence ID" value="SFV07064.1"/>
    <property type="molecule type" value="Genomic_DNA"/>
</dbReference>
<evidence type="ECO:0000313" key="7">
    <source>
        <dbReference type="EMBL" id="SFV07064.1"/>
    </source>
</evidence>
<feature type="domain" description="Pyrrolo-quinoline quinone repeat" evidence="6">
    <location>
        <begin position="79"/>
        <end position="311"/>
    </location>
</feature>
<evidence type="ECO:0000259" key="6">
    <source>
        <dbReference type="Pfam" id="PF13360"/>
    </source>
</evidence>